<dbReference type="Pfam" id="PF03559">
    <property type="entry name" value="Hexose_dehydrat"/>
    <property type="match status" value="1"/>
</dbReference>
<evidence type="ECO:0000259" key="1">
    <source>
        <dbReference type="Pfam" id="PF03559"/>
    </source>
</evidence>
<accession>A0A7X0D7E3</accession>
<dbReference type="GO" id="GO:0016829">
    <property type="term" value="F:lyase activity"/>
    <property type="evidence" value="ECO:0007669"/>
    <property type="project" value="InterPro"/>
</dbReference>
<protein>
    <recommendedName>
        <fullName evidence="1">dTDP-4-dehydro-6-deoxy-alpha-D-glucopyranose 2,3-dehydratase domain-containing protein</fullName>
    </recommendedName>
</protein>
<evidence type="ECO:0000313" key="2">
    <source>
        <dbReference type="EMBL" id="MBB6174260.1"/>
    </source>
</evidence>
<dbReference type="Proteomes" id="UP000546642">
    <property type="component" value="Unassembled WGS sequence"/>
</dbReference>
<feature type="domain" description="dTDP-4-dehydro-6-deoxy-alpha-D-glucopyranose 2,3-dehydratase" evidence="1">
    <location>
        <begin position="20"/>
        <end position="169"/>
    </location>
</feature>
<dbReference type="EMBL" id="JACHDS010000001">
    <property type="protein sequence ID" value="MBB6174260.1"/>
    <property type="molecule type" value="Genomic_DNA"/>
</dbReference>
<dbReference type="Gene3D" id="3.90.79.40">
    <property type="entry name" value="EvaA sugar 2,3-dehydratase subunit"/>
    <property type="match status" value="1"/>
</dbReference>
<comment type="caution">
    <text evidence="2">The sequence shown here is derived from an EMBL/GenBank/DDBJ whole genome shotgun (WGS) entry which is preliminary data.</text>
</comment>
<reference evidence="2 3" key="1">
    <citation type="submission" date="2020-08" db="EMBL/GenBank/DDBJ databases">
        <title>Sequencing the genomes of 1000 actinobacteria strains.</title>
        <authorList>
            <person name="Klenk H.-P."/>
        </authorList>
    </citation>
    <scope>NUCLEOTIDE SEQUENCE [LARGE SCALE GENOMIC DNA]</scope>
    <source>
        <strain evidence="2 3">DSM 46659</strain>
    </source>
</reference>
<sequence length="169" mass="19012">MTTRIAHSSAAIDGSHTATSDVLNWLTERCRAQGIRVERIPFAELDRWCFQEGTGKLLHQTGRFFSVEGLHVKVGHNPHEEWRQRIISQPEVGILGILAKEFDGVLHFLLQAKMEPGNLGLVQLAPTVQATRSNYTKVHNGADVPYLRHFMRPNRSRVIADVLQSEHGS</sequence>
<organism evidence="2 3">
    <name type="scientific">Nocardiopsis mwathae</name>
    <dbReference type="NCBI Taxonomy" id="1472723"/>
    <lineage>
        <taxon>Bacteria</taxon>
        <taxon>Bacillati</taxon>
        <taxon>Actinomycetota</taxon>
        <taxon>Actinomycetes</taxon>
        <taxon>Streptosporangiales</taxon>
        <taxon>Nocardiopsidaceae</taxon>
        <taxon>Nocardiopsis</taxon>
    </lineage>
</organism>
<dbReference type="InterPro" id="IPR005212">
    <property type="entry name" value="EvaA-like"/>
</dbReference>
<proteinExistence type="predicted"/>
<keyword evidence="3" id="KW-1185">Reference proteome</keyword>
<gene>
    <name evidence="2" type="ORF">HNR23_004320</name>
</gene>
<dbReference type="InterPro" id="IPR038153">
    <property type="entry name" value="EvaA-like_sf"/>
</dbReference>
<evidence type="ECO:0000313" key="3">
    <source>
        <dbReference type="Proteomes" id="UP000546642"/>
    </source>
</evidence>
<dbReference type="AlphaFoldDB" id="A0A7X0D7E3"/>
<name>A0A7X0D7E3_9ACTN</name>